<comment type="subunit">
    <text evidence="4">Homodimer.</text>
</comment>
<evidence type="ECO:0000256" key="9">
    <source>
        <dbReference type="ARBA" id="ARBA00025246"/>
    </source>
</evidence>
<dbReference type="AlphaFoldDB" id="A0A0S4LFU7"/>
<evidence type="ECO:0000313" key="13">
    <source>
        <dbReference type="EMBL" id="CUS36449.1"/>
    </source>
</evidence>
<feature type="binding site" evidence="11">
    <location>
        <begin position="98"/>
        <end position="100"/>
    </location>
    <ligand>
        <name>L-histidine</name>
        <dbReference type="ChEBI" id="CHEBI:57595"/>
    </ligand>
</feature>
<dbReference type="GO" id="GO:0000105">
    <property type="term" value="P:L-histidine biosynthetic process"/>
    <property type="evidence" value="ECO:0007669"/>
    <property type="project" value="UniProtKB-UniRule"/>
</dbReference>
<dbReference type="Proteomes" id="UP000199032">
    <property type="component" value="Unassembled WGS sequence"/>
</dbReference>
<reference evidence="13 14" key="1">
    <citation type="submission" date="2015-10" db="EMBL/GenBank/DDBJ databases">
        <authorList>
            <person name="Gilbert D.G."/>
        </authorList>
    </citation>
    <scope>NUCLEOTIDE SEQUENCE [LARGE SCALE GENOMIC DNA]</scope>
    <source>
        <strain evidence="13">COMA1</strain>
    </source>
</reference>
<evidence type="ECO:0000256" key="7">
    <source>
        <dbReference type="ARBA" id="ARBA00022605"/>
    </source>
</evidence>
<evidence type="ECO:0000256" key="4">
    <source>
        <dbReference type="ARBA" id="ARBA00011738"/>
    </source>
</evidence>
<dbReference type="Gene3D" id="3.30.930.10">
    <property type="entry name" value="Bira Bifunctional Protein, Domain 2"/>
    <property type="match status" value="1"/>
</dbReference>
<dbReference type="InterPro" id="IPR004517">
    <property type="entry name" value="HisZ"/>
</dbReference>
<evidence type="ECO:0000256" key="5">
    <source>
        <dbReference type="ARBA" id="ARBA00020397"/>
    </source>
</evidence>
<feature type="binding site" evidence="11">
    <location>
        <position position="128"/>
    </location>
    <ligand>
        <name>L-histidine</name>
        <dbReference type="ChEBI" id="CHEBI:57595"/>
    </ligand>
</feature>
<evidence type="ECO:0000256" key="8">
    <source>
        <dbReference type="ARBA" id="ARBA00023102"/>
    </source>
</evidence>
<keyword evidence="8 10" id="KW-0368">Histidine biosynthesis</keyword>
<dbReference type="GO" id="GO:0004821">
    <property type="term" value="F:histidine-tRNA ligase activity"/>
    <property type="evidence" value="ECO:0007669"/>
    <property type="project" value="TreeGrafter"/>
</dbReference>
<evidence type="ECO:0000256" key="3">
    <source>
        <dbReference type="ARBA" id="ARBA00005539"/>
    </source>
</evidence>
<keyword evidence="6 10" id="KW-0963">Cytoplasm</keyword>
<dbReference type="GO" id="GO:0016757">
    <property type="term" value="F:glycosyltransferase activity"/>
    <property type="evidence" value="ECO:0007669"/>
    <property type="project" value="UniProtKB-KW"/>
</dbReference>
<comment type="function">
    <text evidence="9 10">Required for the first step of histidine biosynthesis. May allow the feedback regulation of ATP phosphoribosyltransferase activity by histidine.</text>
</comment>
<comment type="subcellular location">
    <subcellularLocation>
        <location evidence="1 10">Cytoplasm</location>
    </subcellularLocation>
</comment>
<dbReference type="CDD" id="cd00773">
    <property type="entry name" value="HisRS-like_core"/>
    <property type="match status" value="1"/>
</dbReference>
<dbReference type="OrthoDB" id="9769617at2"/>
<dbReference type="UniPathway" id="UPA00031">
    <property type="reaction ID" value="UER00006"/>
</dbReference>
<feature type="domain" description="Aminoacyl-transfer RNA synthetases class-II family profile" evidence="12">
    <location>
        <begin position="42"/>
        <end position="350"/>
    </location>
</feature>
<keyword evidence="14" id="KW-1185">Reference proteome</keyword>
<name>A0A0S4LFU7_9BACT</name>
<feature type="binding site" evidence="11">
    <location>
        <position position="146"/>
    </location>
    <ligand>
        <name>L-histidine</name>
        <dbReference type="ChEBI" id="CHEBI:57595"/>
    </ligand>
</feature>
<evidence type="ECO:0000256" key="1">
    <source>
        <dbReference type="ARBA" id="ARBA00004496"/>
    </source>
</evidence>
<dbReference type="InterPro" id="IPR045864">
    <property type="entry name" value="aa-tRNA-synth_II/BPL/LPL"/>
</dbReference>
<evidence type="ECO:0000256" key="10">
    <source>
        <dbReference type="HAMAP-Rule" id="MF_00125"/>
    </source>
</evidence>
<feature type="binding site" evidence="11">
    <location>
        <begin position="292"/>
        <end position="293"/>
    </location>
    <ligand>
        <name>L-histidine</name>
        <dbReference type="ChEBI" id="CHEBI:57595"/>
    </ligand>
</feature>
<dbReference type="EMBL" id="CZQA01000009">
    <property type="protein sequence ID" value="CUS36449.1"/>
    <property type="molecule type" value="Genomic_DNA"/>
</dbReference>
<dbReference type="InterPro" id="IPR004516">
    <property type="entry name" value="HisRS/HisZ"/>
</dbReference>
<evidence type="ECO:0000313" key="14">
    <source>
        <dbReference type="Proteomes" id="UP000199032"/>
    </source>
</evidence>
<dbReference type="STRING" id="1742972.COMA1_30060"/>
<accession>A0A0S4LFU7</accession>
<comment type="miscellaneous">
    <text evidence="10">This function is generally fulfilled by the C-terminal part of HisG, which is missing in some bacteria such as this one.</text>
</comment>
<keyword evidence="13" id="KW-0328">Glycosyltransferase</keyword>
<keyword evidence="7 10" id="KW-0028">Amino-acid biosynthesis</keyword>
<comment type="subunit">
    <text evidence="10">Heteromultimer composed of HisG and HisZ subunits.</text>
</comment>
<evidence type="ECO:0000259" key="12">
    <source>
        <dbReference type="PROSITE" id="PS50862"/>
    </source>
</evidence>
<proteinExistence type="inferred from homology"/>
<feature type="binding site" evidence="11">
    <location>
        <position position="288"/>
    </location>
    <ligand>
        <name>L-histidine</name>
        <dbReference type="ChEBI" id="CHEBI:57595"/>
    </ligand>
</feature>
<gene>
    <name evidence="10" type="primary">hisZ</name>
    <name evidence="13" type="ORF">COMA1_30060</name>
</gene>
<dbReference type="PANTHER" id="PTHR43707">
    <property type="entry name" value="HISTIDYL-TRNA SYNTHETASE"/>
    <property type="match status" value="1"/>
</dbReference>
<dbReference type="HAMAP" id="MF_00125">
    <property type="entry name" value="HisZ"/>
    <property type="match status" value="1"/>
</dbReference>
<dbReference type="NCBIfam" id="TIGR00443">
    <property type="entry name" value="hisZ_biosyn_reg"/>
    <property type="match status" value="1"/>
</dbReference>
<dbReference type="RefSeq" id="WP_090749000.1">
    <property type="nucleotide sequence ID" value="NZ_CZQA01000009.1"/>
</dbReference>
<evidence type="ECO:0000256" key="6">
    <source>
        <dbReference type="ARBA" id="ARBA00022490"/>
    </source>
</evidence>
<evidence type="ECO:0000256" key="11">
    <source>
        <dbReference type="PIRSR" id="PIRSR001549-1"/>
    </source>
</evidence>
<evidence type="ECO:0000256" key="2">
    <source>
        <dbReference type="ARBA" id="ARBA00004667"/>
    </source>
</evidence>
<dbReference type="InterPro" id="IPR006195">
    <property type="entry name" value="aa-tRNA-synth_II"/>
</dbReference>
<comment type="similarity">
    <text evidence="3 10">Belongs to the class-II aminoacyl-tRNA synthetase family. HisZ subfamily.</text>
</comment>
<dbReference type="PIRSF" id="PIRSF001549">
    <property type="entry name" value="His-tRNA_synth"/>
    <property type="match status" value="1"/>
</dbReference>
<dbReference type="GO" id="GO:0006427">
    <property type="term" value="P:histidyl-tRNA aminoacylation"/>
    <property type="evidence" value="ECO:0007669"/>
    <property type="project" value="TreeGrafter"/>
</dbReference>
<sequence length="464" mass="50841">MATAPPVRAVSSEKVPLVRERSLVPIGMATILPEAARHVRHLESELLQGFYGAGYDEIILPTFEYLDVLAPGLDPRLAENSYKIIDRTTGRILLLRPDVTAQIARTVAMGMVGARLPLRLSYRATVFRYEPEHVGRDRELFQVGAELIGADDPSADCEMITLMIESLRQVGLESFKVSLGHVGFFKGLLVCTGLSVEGRKRAEEAAARKDLPLLEEIIFQERVSKRSARRILDALELCGTADVLVKGRTLAKGEKPLLQALDRLASVYGILCASGFKDFLLLDLGEFRGFDYYDGVVFDVFSDGIEVELGGGGRYNHLIGRFGRDLPSTGFGLNVDRLFRSLKLSGSIQPLDSKILVIGPTNLSSDLVSLTQELRRAGLRVLQRFVAASGQDLIRMAAEVGREADASTTVVIGTDRSHKDHVLLLQQGISQRVGNTTSTTKVQRRTVLKQNLVRTLYASPAGAP</sequence>
<organism evidence="13 14">
    <name type="scientific">Candidatus Nitrospira nitrosa</name>
    <dbReference type="NCBI Taxonomy" id="1742972"/>
    <lineage>
        <taxon>Bacteria</taxon>
        <taxon>Pseudomonadati</taxon>
        <taxon>Nitrospirota</taxon>
        <taxon>Nitrospiria</taxon>
        <taxon>Nitrospirales</taxon>
        <taxon>Nitrospiraceae</taxon>
        <taxon>Nitrospira</taxon>
    </lineage>
</organism>
<dbReference type="SUPFAM" id="SSF55681">
    <property type="entry name" value="Class II aaRS and biotin synthetases"/>
    <property type="match status" value="1"/>
</dbReference>
<keyword evidence="13" id="KW-0808">Transferase</keyword>
<dbReference type="Pfam" id="PF13393">
    <property type="entry name" value="tRNA-synt_His"/>
    <property type="match status" value="1"/>
</dbReference>
<dbReference type="PANTHER" id="PTHR43707:SF6">
    <property type="entry name" value="ATP PHOSPHORIBOSYLTRANSFERASE REGULATORY SUBUNIT"/>
    <property type="match status" value="1"/>
</dbReference>
<protein>
    <recommendedName>
        <fullName evidence="5 10">ATP phosphoribosyltransferase regulatory subunit</fullName>
    </recommendedName>
</protein>
<dbReference type="PROSITE" id="PS50862">
    <property type="entry name" value="AA_TRNA_LIGASE_II"/>
    <property type="match status" value="1"/>
</dbReference>
<dbReference type="GO" id="GO:0005737">
    <property type="term" value="C:cytoplasm"/>
    <property type="evidence" value="ECO:0007669"/>
    <property type="project" value="UniProtKB-SubCell"/>
</dbReference>
<comment type="pathway">
    <text evidence="2 10">Amino-acid biosynthesis; L-histidine biosynthesis; L-histidine from 5-phospho-alpha-D-ribose 1-diphosphate: step 1/9.</text>
</comment>
<dbReference type="InterPro" id="IPR041715">
    <property type="entry name" value="HisRS-like_core"/>
</dbReference>
<feature type="binding site" evidence="11">
    <location>
        <position position="142"/>
    </location>
    <ligand>
        <name>L-histidine</name>
        <dbReference type="ChEBI" id="CHEBI:57595"/>
    </ligand>
</feature>